<accession>A0A164N0J0</accession>
<dbReference type="PANTHER" id="PTHR10543:SF89">
    <property type="entry name" value="CAROTENOID 9,10(9',10')-CLEAVAGE DIOXYGENASE 1"/>
    <property type="match status" value="1"/>
</dbReference>
<evidence type="ECO:0000256" key="5">
    <source>
        <dbReference type="PIRSR" id="PIRSR604294-1"/>
    </source>
</evidence>
<dbReference type="GO" id="GO:0046872">
    <property type="term" value="F:metal ion binding"/>
    <property type="evidence" value="ECO:0007669"/>
    <property type="project" value="UniProtKB-KW"/>
</dbReference>
<keyword evidence="6" id="KW-1133">Transmembrane helix</keyword>
<evidence type="ECO:0000256" key="6">
    <source>
        <dbReference type="SAM" id="Phobius"/>
    </source>
</evidence>
<proteinExistence type="inferred from homology"/>
<evidence type="ECO:0000256" key="1">
    <source>
        <dbReference type="ARBA" id="ARBA00006787"/>
    </source>
</evidence>
<dbReference type="STRING" id="1314777.A0A164N0J0"/>
<comment type="cofactor">
    <cofactor evidence="5">
        <name>Fe(2+)</name>
        <dbReference type="ChEBI" id="CHEBI:29033"/>
    </cofactor>
    <text evidence="5">Binds 1 Fe(2+) ion per subunit.</text>
</comment>
<keyword evidence="6" id="KW-0472">Membrane</keyword>
<dbReference type="Proteomes" id="UP000076722">
    <property type="component" value="Unassembled WGS sequence"/>
</dbReference>
<name>A0A164N0J0_9AGAM</name>
<keyword evidence="7" id="KW-0223">Dioxygenase</keyword>
<keyword evidence="3" id="KW-0560">Oxidoreductase</keyword>
<dbReference type="Pfam" id="PF03055">
    <property type="entry name" value="RPE65"/>
    <property type="match status" value="1"/>
</dbReference>
<evidence type="ECO:0000256" key="2">
    <source>
        <dbReference type="ARBA" id="ARBA00022723"/>
    </source>
</evidence>
<keyword evidence="8" id="KW-1185">Reference proteome</keyword>
<feature type="binding site" evidence="5">
    <location>
        <position position="263"/>
    </location>
    <ligand>
        <name>Fe cation</name>
        <dbReference type="ChEBI" id="CHEBI:24875"/>
        <note>catalytic</note>
    </ligand>
</feature>
<dbReference type="OrthoDB" id="1069523at2759"/>
<reference evidence="7 8" key="1">
    <citation type="journal article" date="2016" name="Mol. Biol. Evol.">
        <title>Comparative Genomics of Early-Diverging Mushroom-Forming Fungi Provides Insights into the Origins of Lignocellulose Decay Capabilities.</title>
        <authorList>
            <person name="Nagy L.G."/>
            <person name="Riley R."/>
            <person name="Tritt A."/>
            <person name="Adam C."/>
            <person name="Daum C."/>
            <person name="Floudas D."/>
            <person name="Sun H."/>
            <person name="Yadav J.S."/>
            <person name="Pangilinan J."/>
            <person name="Larsson K.H."/>
            <person name="Matsuura K."/>
            <person name="Barry K."/>
            <person name="Labutti K."/>
            <person name="Kuo R."/>
            <person name="Ohm R.A."/>
            <person name="Bhattacharya S.S."/>
            <person name="Shirouzu T."/>
            <person name="Yoshinaga Y."/>
            <person name="Martin F.M."/>
            <person name="Grigoriev I.V."/>
            <person name="Hibbett D.S."/>
        </authorList>
    </citation>
    <scope>NUCLEOTIDE SEQUENCE [LARGE SCALE GENOMIC DNA]</scope>
    <source>
        <strain evidence="7 8">HHB9708</strain>
    </source>
</reference>
<dbReference type="InterPro" id="IPR004294">
    <property type="entry name" value="Carotenoid_Oase"/>
</dbReference>
<feature type="binding site" evidence="5">
    <location>
        <position position="326"/>
    </location>
    <ligand>
        <name>Fe cation</name>
        <dbReference type="ChEBI" id="CHEBI:24875"/>
        <note>catalytic</note>
    </ligand>
</feature>
<keyword evidence="4 5" id="KW-0408">Iron</keyword>
<keyword evidence="6" id="KW-0812">Transmembrane</keyword>
<dbReference type="AlphaFoldDB" id="A0A164N0J0"/>
<evidence type="ECO:0000256" key="4">
    <source>
        <dbReference type="ARBA" id="ARBA00023004"/>
    </source>
</evidence>
<gene>
    <name evidence="7" type="ORF">SISNIDRAFT_461058</name>
</gene>
<feature type="transmembrane region" description="Helical" evidence="6">
    <location>
        <begin position="586"/>
        <end position="604"/>
    </location>
</feature>
<dbReference type="GO" id="GO:0010436">
    <property type="term" value="F:carotenoid dioxygenase activity"/>
    <property type="evidence" value="ECO:0007669"/>
    <property type="project" value="TreeGrafter"/>
</dbReference>
<evidence type="ECO:0000313" key="7">
    <source>
        <dbReference type="EMBL" id="KZS87236.1"/>
    </source>
</evidence>
<comment type="similarity">
    <text evidence="1">Belongs to the carotenoid oxygenase family.</text>
</comment>
<evidence type="ECO:0000313" key="8">
    <source>
        <dbReference type="Proteomes" id="UP000076722"/>
    </source>
</evidence>
<organism evidence="7 8">
    <name type="scientific">Sistotremastrum niveocremeum HHB9708</name>
    <dbReference type="NCBI Taxonomy" id="1314777"/>
    <lineage>
        <taxon>Eukaryota</taxon>
        <taxon>Fungi</taxon>
        <taxon>Dikarya</taxon>
        <taxon>Basidiomycota</taxon>
        <taxon>Agaricomycotina</taxon>
        <taxon>Agaricomycetes</taxon>
        <taxon>Sistotremastrales</taxon>
        <taxon>Sistotremastraceae</taxon>
        <taxon>Sertulicium</taxon>
        <taxon>Sertulicium niveocremeum</taxon>
    </lineage>
</organism>
<dbReference type="PANTHER" id="PTHR10543">
    <property type="entry name" value="BETA-CAROTENE DIOXYGENASE"/>
    <property type="match status" value="1"/>
</dbReference>
<feature type="binding site" evidence="5">
    <location>
        <position position="554"/>
    </location>
    <ligand>
        <name>Fe cation</name>
        <dbReference type="ChEBI" id="CHEBI:24875"/>
        <note>catalytic</note>
    </ligand>
</feature>
<protein>
    <submittedName>
        <fullName evidence="7">Carotenoid cleavage dioxygenase 1</fullName>
    </submittedName>
</protein>
<dbReference type="GO" id="GO:0016121">
    <property type="term" value="P:carotene catabolic process"/>
    <property type="evidence" value="ECO:0007669"/>
    <property type="project" value="TreeGrafter"/>
</dbReference>
<keyword evidence="2 5" id="KW-0479">Metal-binding</keyword>
<dbReference type="EMBL" id="KV419453">
    <property type="protein sequence ID" value="KZS87236.1"/>
    <property type="molecule type" value="Genomic_DNA"/>
</dbReference>
<evidence type="ECO:0000256" key="3">
    <source>
        <dbReference type="ARBA" id="ARBA00023002"/>
    </source>
</evidence>
<feature type="binding site" evidence="5">
    <location>
        <position position="212"/>
    </location>
    <ligand>
        <name>Fe cation</name>
        <dbReference type="ChEBI" id="CHEBI:24875"/>
        <note>catalytic</note>
    </ligand>
</feature>
<sequence length="615" mass="68704">MHAYLSGNFAPVSNECGLTPCLYVGEIPEELWGGQYIRNGGNPNPAHFTSTGKGERTADYHWFDGDGMLSGVFFQRDANGGVTPCFVNKFLITDVYLAEKSLTGPLLPSITTLVSPDVPLRRLSGVILRSLWLSLKSAVLRISVANTNIIFHARRALATCESGPPLEVHLPGLETVDWWTFGTRRTAQSKEQKGLGSKGGLAGMFEEWMTAHPRIDPITSELIFFGSSFLPPFVRYSVISSSGKPLPSLLAHPLPIPSPKMMHDFGASLKHSIILDLPLTLDPRNMLRGYPIVRLAEGMKSRFGVLPRYEPDNVRWFESEPCVIFHTANSWDEIDANGETTAVCMLACRFRSANLVYAAGGILSNSRWEVKDDVCRLFFYRFDMRPGRNVISDEYALSAIPFEFPSLSHRKSMQYARYIYGCTMREGSFDAALGRAVKIDCLAKMDVHHLIARPDSRSVPEILRDQQGGPTSGISIFEMPKGWYAQECTFVPRETGTDEGDGWLVTYVFDESQLLEDGSVPEDAKSELWIIDARDMRTVVAKIRLPQRVPYGLHGTFVTERQIDSQHPIEELQIRTSSGGPELNDFAAPIMLCLVMIFNVLMWSRVGSRVAWTQF</sequence>